<dbReference type="Gene3D" id="3.40.50.300">
    <property type="entry name" value="P-loop containing nucleotide triphosphate hydrolases"/>
    <property type="match status" value="2"/>
</dbReference>
<dbReference type="InterPro" id="IPR027417">
    <property type="entry name" value="P-loop_NTPase"/>
</dbReference>
<dbReference type="GO" id="GO:0016887">
    <property type="term" value="F:ATP hydrolysis activity"/>
    <property type="evidence" value="ECO:0007669"/>
    <property type="project" value="InterPro"/>
</dbReference>
<dbReference type="PROSITE" id="PS50893">
    <property type="entry name" value="ABC_TRANSPORTER_2"/>
    <property type="match status" value="1"/>
</dbReference>
<dbReference type="Pfam" id="PF00005">
    <property type="entry name" value="ABC_tran"/>
    <property type="match status" value="1"/>
</dbReference>
<sequence>MRRELFRARGIVYMLDGRPVLDGLNLNVFQGESLGIFSVSKSVRNALVQVLVNRVSPVSGILFLKGVPLTRSTEETESMSVIRILPRSSLVQARTVWENILVIRRRRHFSFLMNPLIMRKQAQSLLDEYGLQIDAGCLAGGLTPAQHYMVEILKAYVMGAQIILIDEFPFNFTADEYRKIRQLMKQIQNNGISFLVISSHMEAIKATTERIAFLTRGKVLRIFCNIPEQQEGINRMVSVLLPSTPVEKSPAETMEKEMSCRVSFDTYTGKRLEVDLYRGDVTVVIDLSRTSLKALSGDGEVANGSVFMNFDRNVCDTGSAGDVIRTRPHPQIPARRHPHVLAMSFGDHDQMAAGLAPVDNLCMGVYRRFSTLGVVKPRRMRSVKQEFSEWYENEWIMEQPDSTELSRRAKAAIAMYRMLLQRPDVLIGRIVSTNRDVYTYQIVRKGLRDLAAGGTSVCLLLSGTELLQDFADRYIIITENGVHYNVPYEQTVNMDGGVS</sequence>
<dbReference type="InterPro" id="IPR050107">
    <property type="entry name" value="ABC_carbohydrate_import_ATPase"/>
</dbReference>
<dbReference type="RefSeq" id="WP_158342394.1">
    <property type="nucleotide sequence ID" value="NZ_JAHQCY010000017.1"/>
</dbReference>
<evidence type="ECO:0000256" key="2">
    <source>
        <dbReference type="ARBA" id="ARBA00022840"/>
    </source>
</evidence>
<dbReference type="AlphaFoldDB" id="A0A949JYR1"/>
<name>A0A949JYR1_9FIRM</name>
<dbReference type="SUPFAM" id="SSF52540">
    <property type="entry name" value="P-loop containing nucleoside triphosphate hydrolases"/>
    <property type="match status" value="2"/>
</dbReference>
<reference evidence="4" key="1">
    <citation type="submission" date="2021-06" db="EMBL/GenBank/DDBJ databases">
        <title>Description of novel taxa of the family Lachnospiraceae.</title>
        <authorList>
            <person name="Chaplin A.V."/>
            <person name="Sokolova S.R."/>
            <person name="Pikina A.P."/>
            <person name="Korzhanova M."/>
            <person name="Belova V."/>
            <person name="Korostin D."/>
            <person name="Efimov B.A."/>
        </authorList>
    </citation>
    <scope>NUCLEOTIDE SEQUENCE</scope>
    <source>
        <strain evidence="4">ASD5720</strain>
    </source>
</reference>
<evidence type="ECO:0000313" key="5">
    <source>
        <dbReference type="Proteomes" id="UP000712157"/>
    </source>
</evidence>
<dbReference type="Proteomes" id="UP000712157">
    <property type="component" value="Unassembled WGS sequence"/>
</dbReference>
<gene>
    <name evidence="4" type="ORF">KTH89_10920</name>
</gene>
<evidence type="ECO:0000313" key="4">
    <source>
        <dbReference type="EMBL" id="MBU9737054.1"/>
    </source>
</evidence>
<organism evidence="4 5">
    <name type="scientific">Diplocloster agilis</name>
    <dbReference type="NCBI Taxonomy" id="2850323"/>
    <lineage>
        <taxon>Bacteria</taxon>
        <taxon>Bacillati</taxon>
        <taxon>Bacillota</taxon>
        <taxon>Clostridia</taxon>
        <taxon>Lachnospirales</taxon>
        <taxon>Lachnospiraceae</taxon>
        <taxon>Diplocloster</taxon>
    </lineage>
</organism>
<dbReference type="InterPro" id="IPR003439">
    <property type="entry name" value="ABC_transporter-like_ATP-bd"/>
</dbReference>
<evidence type="ECO:0000256" key="1">
    <source>
        <dbReference type="ARBA" id="ARBA00022741"/>
    </source>
</evidence>
<feature type="domain" description="ABC transporter" evidence="3">
    <location>
        <begin position="6"/>
        <end position="241"/>
    </location>
</feature>
<evidence type="ECO:0000259" key="3">
    <source>
        <dbReference type="PROSITE" id="PS50893"/>
    </source>
</evidence>
<keyword evidence="2" id="KW-0067">ATP-binding</keyword>
<keyword evidence="1" id="KW-0547">Nucleotide-binding</keyword>
<dbReference type="PANTHER" id="PTHR43790">
    <property type="entry name" value="CARBOHYDRATE TRANSPORT ATP-BINDING PROTEIN MG119-RELATED"/>
    <property type="match status" value="1"/>
</dbReference>
<dbReference type="EMBL" id="JAHQCW010000016">
    <property type="protein sequence ID" value="MBU9737054.1"/>
    <property type="molecule type" value="Genomic_DNA"/>
</dbReference>
<dbReference type="PANTHER" id="PTHR43790:SF8">
    <property type="entry name" value="SUGAR ABC TRANSPORTER ATP-BINDING PROTEIN"/>
    <property type="match status" value="1"/>
</dbReference>
<comment type="caution">
    <text evidence="4">The sequence shown here is derived from an EMBL/GenBank/DDBJ whole genome shotgun (WGS) entry which is preliminary data.</text>
</comment>
<keyword evidence="5" id="KW-1185">Reference proteome</keyword>
<dbReference type="GO" id="GO:0005524">
    <property type="term" value="F:ATP binding"/>
    <property type="evidence" value="ECO:0007669"/>
    <property type="project" value="UniProtKB-KW"/>
</dbReference>
<proteinExistence type="predicted"/>
<protein>
    <recommendedName>
        <fullName evidence="3">ABC transporter domain-containing protein</fullName>
    </recommendedName>
</protein>
<accession>A0A949JYR1</accession>